<proteinExistence type="predicted"/>
<name>A0ABW4B5Q9_9LACO</name>
<gene>
    <name evidence="2" type="ORF">ACFQ3L_01980</name>
</gene>
<accession>A0ABW4B5Q9</accession>
<protein>
    <submittedName>
        <fullName evidence="2">LVIS_2131 family protein</fullName>
    </submittedName>
</protein>
<keyword evidence="1" id="KW-0472">Membrane</keyword>
<evidence type="ECO:0000313" key="3">
    <source>
        <dbReference type="Proteomes" id="UP001597249"/>
    </source>
</evidence>
<reference evidence="3" key="1">
    <citation type="journal article" date="2019" name="Int. J. Syst. Evol. Microbiol.">
        <title>The Global Catalogue of Microorganisms (GCM) 10K type strain sequencing project: providing services to taxonomists for standard genome sequencing and annotation.</title>
        <authorList>
            <consortium name="The Broad Institute Genomics Platform"/>
            <consortium name="The Broad Institute Genome Sequencing Center for Infectious Disease"/>
            <person name="Wu L."/>
            <person name="Ma J."/>
        </authorList>
    </citation>
    <scope>NUCLEOTIDE SEQUENCE [LARGE SCALE GENOMIC DNA]</scope>
    <source>
        <strain evidence="3">CCM 8911</strain>
    </source>
</reference>
<sequence length="207" mass="23592">MWNYIGVAAWLLVVLYLIFIIWHIRARHLKMVVRGQKPGLTWLIDLIECGVLVLAVYSLVWAAWLRPIDYADSKVVAVKYDYHPLILQTGATRSYYVSVQSGNGTQPVRYFTYWTAGAKNQTNSRDADISDGTDPLTVKASVYPWHHSKLIKLDTAAEKAYVATMTAHYRKTFLNGLGMHVGHLAERFDLIRIPNETFLKVVPKQVE</sequence>
<feature type="transmembrane region" description="Helical" evidence="1">
    <location>
        <begin position="42"/>
        <end position="64"/>
    </location>
</feature>
<dbReference type="Proteomes" id="UP001597249">
    <property type="component" value="Unassembled WGS sequence"/>
</dbReference>
<dbReference type="RefSeq" id="WP_125585310.1">
    <property type="nucleotide sequence ID" value="NZ_JBHTMO010000003.1"/>
</dbReference>
<evidence type="ECO:0000313" key="2">
    <source>
        <dbReference type="EMBL" id="MFD1392354.1"/>
    </source>
</evidence>
<keyword evidence="3" id="KW-1185">Reference proteome</keyword>
<dbReference type="InterPro" id="IPR049731">
    <property type="entry name" value="LVIS_2131-like"/>
</dbReference>
<evidence type="ECO:0000256" key="1">
    <source>
        <dbReference type="SAM" id="Phobius"/>
    </source>
</evidence>
<feature type="transmembrane region" description="Helical" evidence="1">
    <location>
        <begin position="6"/>
        <end position="22"/>
    </location>
</feature>
<dbReference type="EMBL" id="JBHTMO010000003">
    <property type="protein sequence ID" value="MFD1392354.1"/>
    <property type="molecule type" value="Genomic_DNA"/>
</dbReference>
<dbReference type="NCBIfam" id="NF040508">
    <property type="entry name" value="LVIS_2131_fam"/>
    <property type="match status" value="1"/>
</dbReference>
<keyword evidence="1" id="KW-1133">Transmembrane helix</keyword>
<organism evidence="2 3">
    <name type="scientific">Lacticaseibacillus jixianensis</name>
    <dbReference type="NCBI Taxonomy" id="2486012"/>
    <lineage>
        <taxon>Bacteria</taxon>
        <taxon>Bacillati</taxon>
        <taxon>Bacillota</taxon>
        <taxon>Bacilli</taxon>
        <taxon>Lactobacillales</taxon>
        <taxon>Lactobacillaceae</taxon>
        <taxon>Lacticaseibacillus</taxon>
    </lineage>
</organism>
<comment type="caution">
    <text evidence="2">The sequence shown here is derived from an EMBL/GenBank/DDBJ whole genome shotgun (WGS) entry which is preliminary data.</text>
</comment>
<keyword evidence="1" id="KW-0812">Transmembrane</keyword>